<gene>
    <name evidence="1" type="ORF">WICPIJ_003539</name>
</gene>
<organism evidence="1 2">
    <name type="scientific">Wickerhamomyces pijperi</name>
    <name type="common">Yeast</name>
    <name type="synonym">Pichia pijperi</name>
    <dbReference type="NCBI Taxonomy" id="599730"/>
    <lineage>
        <taxon>Eukaryota</taxon>
        <taxon>Fungi</taxon>
        <taxon>Dikarya</taxon>
        <taxon>Ascomycota</taxon>
        <taxon>Saccharomycotina</taxon>
        <taxon>Saccharomycetes</taxon>
        <taxon>Phaffomycetales</taxon>
        <taxon>Wickerhamomycetaceae</taxon>
        <taxon>Wickerhamomyces</taxon>
    </lineage>
</organism>
<comment type="caution">
    <text evidence="1">The sequence shown here is derived from an EMBL/GenBank/DDBJ whole genome shotgun (WGS) entry which is preliminary data.</text>
</comment>
<accession>A0A9P8Q7M2</accession>
<dbReference type="AlphaFoldDB" id="A0A9P8Q7M2"/>
<name>A0A9P8Q7M2_WICPI</name>
<dbReference type="Proteomes" id="UP000774326">
    <property type="component" value="Unassembled WGS sequence"/>
</dbReference>
<proteinExistence type="predicted"/>
<dbReference type="EMBL" id="JAEUBG010001973">
    <property type="protein sequence ID" value="KAH3685492.1"/>
    <property type="molecule type" value="Genomic_DNA"/>
</dbReference>
<protein>
    <submittedName>
        <fullName evidence="1">Uncharacterized protein</fullName>
    </submittedName>
</protein>
<evidence type="ECO:0000313" key="1">
    <source>
        <dbReference type="EMBL" id="KAH3685492.1"/>
    </source>
</evidence>
<evidence type="ECO:0000313" key="2">
    <source>
        <dbReference type="Proteomes" id="UP000774326"/>
    </source>
</evidence>
<dbReference type="OrthoDB" id="10575395at2759"/>
<reference evidence="1" key="2">
    <citation type="submission" date="2021-01" db="EMBL/GenBank/DDBJ databases">
        <authorList>
            <person name="Schikora-Tamarit M.A."/>
        </authorList>
    </citation>
    <scope>NUCLEOTIDE SEQUENCE</scope>
    <source>
        <strain evidence="1">CBS2887</strain>
    </source>
</reference>
<sequence length="208" mass="22382">MNGVPVSVWASKMAEQGPFSVGLDSLHEQIGNPKSWEQISGSDFFLTVVLSDVNEIKDIRVPWFQVQGEGTRSLVTTLVNVTGSVVEDTHHWDDTVGGTVSTSNVRTSGSNVVDVQTNTTGSLGDQGTLLQSLVDTFDGVVLHGDKETRGHLWVRSTSVEQSWGGMGEVSLRHQVVGFNDGLDITAVDTDGDSHDQVLWSLSNLTVDS</sequence>
<keyword evidence="2" id="KW-1185">Reference proteome</keyword>
<reference evidence="1" key="1">
    <citation type="journal article" date="2021" name="Open Biol.">
        <title>Shared evolutionary footprints suggest mitochondrial oxidative damage underlies multiple complex I losses in fungi.</title>
        <authorList>
            <person name="Schikora-Tamarit M.A."/>
            <person name="Marcet-Houben M."/>
            <person name="Nosek J."/>
            <person name="Gabaldon T."/>
        </authorList>
    </citation>
    <scope>NUCLEOTIDE SEQUENCE</scope>
    <source>
        <strain evidence="1">CBS2887</strain>
    </source>
</reference>